<protein>
    <submittedName>
        <fullName evidence="1">Uncharacterized protein</fullName>
    </submittedName>
</protein>
<gene>
    <name evidence="1" type="ORF">METZ01_LOCUS8902</name>
</gene>
<sequence>MTLIELSAVIVVASIIGLGMTSAAQAVMLHYQTDTVRQDLRQYGNNIMREITRELQLSQKVEIDGLNGFSRLKLYKQFQSLTPDLVISCRASEGIEFNDDVPLDGVLEFPNRGVFRDNGQRTLYLKDFTANYEPSSHPGMTEFKRSFMHLELILSMESDVMDEAGTVKEDHYFHRTLFLGTAYIQTKITNSMGGGDDEA</sequence>
<evidence type="ECO:0000313" key="1">
    <source>
        <dbReference type="EMBL" id="SUZ56048.1"/>
    </source>
</evidence>
<accession>A0A381NQA8</accession>
<name>A0A381NQA8_9ZZZZ</name>
<organism evidence="1">
    <name type="scientific">marine metagenome</name>
    <dbReference type="NCBI Taxonomy" id="408172"/>
    <lineage>
        <taxon>unclassified sequences</taxon>
        <taxon>metagenomes</taxon>
        <taxon>ecological metagenomes</taxon>
    </lineage>
</organism>
<proteinExistence type="predicted"/>
<dbReference type="EMBL" id="UINC01000477">
    <property type="protein sequence ID" value="SUZ56048.1"/>
    <property type="molecule type" value="Genomic_DNA"/>
</dbReference>
<reference evidence="1" key="1">
    <citation type="submission" date="2018-05" db="EMBL/GenBank/DDBJ databases">
        <authorList>
            <person name="Lanie J.A."/>
            <person name="Ng W.-L."/>
            <person name="Kazmierczak K.M."/>
            <person name="Andrzejewski T.M."/>
            <person name="Davidsen T.M."/>
            <person name="Wayne K.J."/>
            <person name="Tettelin H."/>
            <person name="Glass J.I."/>
            <person name="Rusch D."/>
            <person name="Podicherti R."/>
            <person name="Tsui H.-C.T."/>
            <person name="Winkler M.E."/>
        </authorList>
    </citation>
    <scope>NUCLEOTIDE SEQUENCE</scope>
</reference>
<dbReference type="AlphaFoldDB" id="A0A381NQA8"/>